<reference evidence="3 4" key="1">
    <citation type="submission" date="2019-08" db="EMBL/GenBank/DDBJ databases">
        <title>Whole genome of Aphis craccivora.</title>
        <authorList>
            <person name="Voronova N.V."/>
            <person name="Shulinski R.S."/>
            <person name="Bandarenka Y.V."/>
            <person name="Zhorov D.G."/>
            <person name="Warner D."/>
        </authorList>
    </citation>
    <scope>NUCLEOTIDE SEQUENCE [LARGE SCALE GENOMIC DNA]</scope>
    <source>
        <strain evidence="3">180601</strain>
        <tissue evidence="3">Whole Body</tissue>
    </source>
</reference>
<dbReference type="InterPro" id="IPR048366">
    <property type="entry name" value="TNP-like_GBD"/>
</dbReference>
<dbReference type="Pfam" id="PF21789">
    <property type="entry name" value="TNP-like_RNaseH_C"/>
    <property type="match status" value="1"/>
</dbReference>
<sequence length="273" mass="32011">MLHQPIVNLVWSELGISGNKNELTNSFVHPLDPNRKVFMFSDAPHLIKNVSPDGKYIRWSYYQNVYDNDCKRYSDFLTRVYPRITLKHFDVDRFSKMNVKLATQFFSHSMAREIEFYRVHVKVESLKNSYDTQVLEENLNWLSCWEEQVQNGKISKDEYLTHSTVDGLRQFFYTTRQATGPNEHPSTPTFLQVYKMFSIYSLLKPPKTGNCKVLEPSIHTISINDLHCVVNNDDITQRVKKIENLKEKLDSLITIDVGLDDTFDNSIDFRINR</sequence>
<feature type="domain" description="Transposable element P transposase-like GTP-binding insertion" evidence="1">
    <location>
        <begin position="51"/>
        <end position="133"/>
    </location>
</feature>
<accession>A0A6G0YSU9</accession>
<organism evidence="3 4">
    <name type="scientific">Aphis craccivora</name>
    <name type="common">Cowpea aphid</name>
    <dbReference type="NCBI Taxonomy" id="307492"/>
    <lineage>
        <taxon>Eukaryota</taxon>
        <taxon>Metazoa</taxon>
        <taxon>Ecdysozoa</taxon>
        <taxon>Arthropoda</taxon>
        <taxon>Hexapoda</taxon>
        <taxon>Insecta</taxon>
        <taxon>Pterygota</taxon>
        <taxon>Neoptera</taxon>
        <taxon>Paraneoptera</taxon>
        <taxon>Hemiptera</taxon>
        <taxon>Sternorrhyncha</taxon>
        <taxon>Aphidomorpha</taxon>
        <taxon>Aphidoidea</taxon>
        <taxon>Aphididae</taxon>
        <taxon>Aphidini</taxon>
        <taxon>Aphis</taxon>
        <taxon>Aphis</taxon>
    </lineage>
</organism>
<dbReference type="Proteomes" id="UP000478052">
    <property type="component" value="Unassembled WGS sequence"/>
</dbReference>
<evidence type="ECO:0000259" key="1">
    <source>
        <dbReference type="Pfam" id="PF21788"/>
    </source>
</evidence>
<dbReference type="AlphaFoldDB" id="A0A6G0YSU9"/>
<dbReference type="EMBL" id="VUJU01002523">
    <property type="protein sequence ID" value="KAF0760975.1"/>
    <property type="molecule type" value="Genomic_DNA"/>
</dbReference>
<name>A0A6G0YSU9_APHCR</name>
<proteinExistence type="predicted"/>
<evidence type="ECO:0000313" key="4">
    <source>
        <dbReference type="Proteomes" id="UP000478052"/>
    </source>
</evidence>
<dbReference type="OrthoDB" id="6613714at2759"/>
<evidence type="ECO:0000259" key="2">
    <source>
        <dbReference type="Pfam" id="PF21789"/>
    </source>
</evidence>
<gene>
    <name evidence="3" type="ORF">FWK35_00012875</name>
</gene>
<comment type="caution">
    <text evidence="3">The sequence shown here is derived from an EMBL/GenBank/DDBJ whole genome shotgun (WGS) entry which is preliminary data.</text>
</comment>
<dbReference type="InterPro" id="IPR048367">
    <property type="entry name" value="TNP-like_RNaseH_C"/>
</dbReference>
<evidence type="ECO:0000313" key="3">
    <source>
        <dbReference type="EMBL" id="KAF0760975.1"/>
    </source>
</evidence>
<keyword evidence="4" id="KW-1185">Reference proteome</keyword>
<protein>
    <submittedName>
        <fullName evidence="3">THAP-type domain-containing protein</fullName>
    </submittedName>
</protein>
<dbReference type="Pfam" id="PF21788">
    <property type="entry name" value="TNP-like_GBD"/>
    <property type="match status" value="1"/>
</dbReference>
<feature type="domain" description="Transposable element P transposase-like RNase H C-terminal" evidence="2">
    <location>
        <begin position="166"/>
        <end position="195"/>
    </location>
</feature>